<keyword evidence="6 7" id="KW-0472">Membrane</keyword>
<dbReference type="InterPro" id="IPR000620">
    <property type="entry name" value="EamA_dom"/>
</dbReference>
<dbReference type="PANTHER" id="PTHR42920:SF5">
    <property type="entry name" value="EAMA DOMAIN-CONTAINING PROTEIN"/>
    <property type="match status" value="1"/>
</dbReference>
<dbReference type="EMBL" id="SJTH01000007">
    <property type="protein sequence ID" value="TCJ04687.1"/>
    <property type="molecule type" value="Genomic_DNA"/>
</dbReference>
<keyword evidence="4 7" id="KW-0812">Transmembrane</keyword>
<evidence type="ECO:0000256" key="1">
    <source>
        <dbReference type="ARBA" id="ARBA00004651"/>
    </source>
</evidence>
<comment type="caution">
    <text evidence="9">The sequence shown here is derived from an EMBL/GenBank/DDBJ whole genome shotgun (WGS) entry which is preliminary data.</text>
</comment>
<comment type="similarity">
    <text evidence="2">Belongs to the EamA transporter family.</text>
</comment>
<dbReference type="SUPFAM" id="SSF103481">
    <property type="entry name" value="Multidrug resistance efflux transporter EmrE"/>
    <property type="match status" value="2"/>
</dbReference>
<dbReference type="OrthoDB" id="5315632at2"/>
<feature type="transmembrane region" description="Helical" evidence="7">
    <location>
        <begin position="44"/>
        <end position="60"/>
    </location>
</feature>
<evidence type="ECO:0000256" key="3">
    <source>
        <dbReference type="ARBA" id="ARBA00022475"/>
    </source>
</evidence>
<keyword evidence="3" id="KW-1003">Cell membrane</keyword>
<dbReference type="Proteomes" id="UP000293846">
    <property type="component" value="Unassembled WGS sequence"/>
</dbReference>
<evidence type="ECO:0000313" key="9">
    <source>
        <dbReference type="EMBL" id="TCJ04687.1"/>
    </source>
</evidence>
<evidence type="ECO:0000259" key="8">
    <source>
        <dbReference type="Pfam" id="PF00892"/>
    </source>
</evidence>
<evidence type="ECO:0000256" key="6">
    <source>
        <dbReference type="ARBA" id="ARBA00023136"/>
    </source>
</evidence>
<evidence type="ECO:0000256" key="5">
    <source>
        <dbReference type="ARBA" id="ARBA00022989"/>
    </source>
</evidence>
<proteinExistence type="inferred from homology"/>
<reference evidence="9 10" key="1">
    <citation type="submission" date="2019-03" db="EMBL/GenBank/DDBJ databases">
        <authorList>
            <person name="Jensen L."/>
            <person name="Storgaard J."/>
            <person name="Sulaj E."/>
            <person name="Schramm A."/>
            <person name="Marshall I.P.G."/>
        </authorList>
    </citation>
    <scope>NUCLEOTIDE SEQUENCE [LARGE SCALE GENOMIC DNA]</scope>
    <source>
        <strain evidence="9 10">2017H2G3</strain>
    </source>
</reference>
<dbReference type="InterPro" id="IPR051258">
    <property type="entry name" value="Diverse_Substrate_Transporter"/>
</dbReference>
<comment type="subcellular location">
    <subcellularLocation>
        <location evidence="1">Cell membrane</location>
        <topology evidence="1">Multi-pass membrane protein</topology>
    </subcellularLocation>
</comment>
<sequence length="352" mass="37264">MVNNSVKSNGGSGKAYVILMIGILALAFTAPWVKQSNFEPATSVLLRCGIGLLALLPFALREAKKIGGLNKSGIILSILAGLFLGIDFTAWNYSIFYVGSGIASILLNIQIIILPALAFLFDKERIPKSYYIIAPIMILGVIMSGGVFDGGGSTEGPATIYGINLAILGTICGLVSGCCYGIYLYTSRKASKVNAGQIIQPMAWATAAQLVAPAIFMLFFSDRGFDLTNGVLVNGALPMNPETTLGDPITAMNWFWVLVLGIAGQAIAWTFVQYGSVRLDSTIVAGLLLLSPVSTVAVIAVLLFGEIPSAIQILGVVIVLGAVAYQNNLHASLLRKLRGKKSDKETDVKQVS</sequence>
<feature type="transmembrane region" description="Helical" evidence="7">
    <location>
        <begin position="130"/>
        <end position="148"/>
    </location>
</feature>
<gene>
    <name evidence="9" type="ORF">E0Y62_07715</name>
</gene>
<feature type="transmembrane region" description="Helical" evidence="7">
    <location>
        <begin position="198"/>
        <end position="220"/>
    </location>
</feature>
<keyword evidence="5 7" id="KW-1133">Transmembrane helix</keyword>
<feature type="transmembrane region" description="Helical" evidence="7">
    <location>
        <begin position="284"/>
        <end position="304"/>
    </location>
</feature>
<feature type="transmembrane region" description="Helical" evidence="7">
    <location>
        <begin position="15"/>
        <end position="32"/>
    </location>
</feature>
<organism evidence="9 10">
    <name type="scientific">Cytobacillus praedii</name>
    <dbReference type="NCBI Taxonomy" id="1742358"/>
    <lineage>
        <taxon>Bacteria</taxon>
        <taxon>Bacillati</taxon>
        <taxon>Bacillota</taxon>
        <taxon>Bacilli</taxon>
        <taxon>Bacillales</taxon>
        <taxon>Bacillaceae</taxon>
        <taxon>Cytobacillus</taxon>
    </lineage>
</organism>
<dbReference type="GO" id="GO:0005886">
    <property type="term" value="C:plasma membrane"/>
    <property type="evidence" value="ECO:0007669"/>
    <property type="project" value="UniProtKB-SubCell"/>
</dbReference>
<evidence type="ECO:0000256" key="2">
    <source>
        <dbReference type="ARBA" id="ARBA00007362"/>
    </source>
</evidence>
<keyword evidence="10" id="KW-1185">Reference proteome</keyword>
<feature type="transmembrane region" description="Helical" evidence="7">
    <location>
        <begin position="97"/>
        <end position="121"/>
    </location>
</feature>
<feature type="domain" description="EamA" evidence="8">
    <location>
        <begin position="15"/>
        <end position="144"/>
    </location>
</feature>
<protein>
    <submittedName>
        <fullName evidence="9">DMT family transporter</fullName>
    </submittedName>
</protein>
<dbReference type="InterPro" id="IPR037185">
    <property type="entry name" value="EmrE-like"/>
</dbReference>
<feature type="transmembrane region" description="Helical" evidence="7">
    <location>
        <begin position="160"/>
        <end position="186"/>
    </location>
</feature>
<dbReference type="RefSeq" id="WP_131236572.1">
    <property type="nucleotide sequence ID" value="NZ_CP183326.1"/>
</dbReference>
<feature type="transmembrane region" description="Helical" evidence="7">
    <location>
        <begin position="310"/>
        <end position="334"/>
    </location>
</feature>
<dbReference type="PANTHER" id="PTHR42920">
    <property type="entry name" value="OS03G0707200 PROTEIN-RELATED"/>
    <property type="match status" value="1"/>
</dbReference>
<feature type="transmembrane region" description="Helical" evidence="7">
    <location>
        <begin position="72"/>
        <end position="91"/>
    </location>
</feature>
<name>A0A4R1B2D5_9BACI</name>
<accession>A0A4R1B2D5</accession>
<dbReference type="AlphaFoldDB" id="A0A4R1B2D5"/>
<evidence type="ECO:0000256" key="7">
    <source>
        <dbReference type="SAM" id="Phobius"/>
    </source>
</evidence>
<evidence type="ECO:0000256" key="4">
    <source>
        <dbReference type="ARBA" id="ARBA00022692"/>
    </source>
</evidence>
<dbReference type="Pfam" id="PF00892">
    <property type="entry name" value="EamA"/>
    <property type="match status" value="1"/>
</dbReference>
<feature type="transmembrane region" description="Helical" evidence="7">
    <location>
        <begin position="254"/>
        <end position="272"/>
    </location>
</feature>
<evidence type="ECO:0000313" key="10">
    <source>
        <dbReference type="Proteomes" id="UP000293846"/>
    </source>
</evidence>